<evidence type="ECO:0000313" key="2">
    <source>
        <dbReference type="EMBL" id="GAL82189.1"/>
    </source>
</evidence>
<evidence type="ECO:0000259" key="1">
    <source>
        <dbReference type="Pfam" id="PF14289"/>
    </source>
</evidence>
<feature type="domain" description="DUF4369" evidence="1">
    <location>
        <begin position="33"/>
        <end position="103"/>
    </location>
</feature>
<reference evidence="2 3" key="1">
    <citation type="journal article" date="2014" name="Genome Announc.">
        <title>Draft Genome Sequences of Marine Flavobacterium Algibacter lectus Strains SS8 and NR4.</title>
        <authorList>
            <person name="Takatani N."/>
            <person name="Nakanishi M."/>
            <person name="Meirelles P."/>
            <person name="Mino S."/>
            <person name="Suda W."/>
            <person name="Oshima K."/>
            <person name="Hattori M."/>
            <person name="Ohkuma M."/>
            <person name="Hosokawa M."/>
            <person name="Miyashita K."/>
            <person name="Thompson F.L."/>
            <person name="Niwa A."/>
            <person name="Sawabe T."/>
            <person name="Sawabe T."/>
        </authorList>
    </citation>
    <scope>NUCLEOTIDE SEQUENCE [LARGE SCALE GENOMIC DNA]</scope>
    <source>
        <strain evidence="3">JCM19274</strain>
    </source>
</reference>
<protein>
    <recommendedName>
        <fullName evidence="1">DUF4369 domain-containing protein</fullName>
    </recommendedName>
</protein>
<gene>
    <name evidence="2" type="ORF">JCM19274_87</name>
</gene>
<accession>A0A090X200</accession>
<dbReference type="Pfam" id="PF14289">
    <property type="entry name" value="DUF4369"/>
    <property type="match status" value="1"/>
</dbReference>
<dbReference type="AlphaFoldDB" id="A0A090X200"/>
<dbReference type="RefSeq" id="WP_042500796.1">
    <property type="nucleotide sequence ID" value="NZ_BBNU01000022.1"/>
</dbReference>
<dbReference type="EMBL" id="BBNU01000022">
    <property type="protein sequence ID" value="GAL82189.1"/>
    <property type="molecule type" value="Genomic_DNA"/>
</dbReference>
<evidence type="ECO:0000313" key="3">
    <source>
        <dbReference type="Proteomes" id="UP000029643"/>
    </source>
</evidence>
<dbReference type="PROSITE" id="PS51257">
    <property type="entry name" value="PROKAR_LIPOPROTEIN"/>
    <property type="match status" value="1"/>
</dbReference>
<dbReference type="Proteomes" id="UP000029643">
    <property type="component" value="Unassembled WGS sequence"/>
</dbReference>
<name>A0A090X200_9FLAO</name>
<sequence length="106" mass="11894">MKIGFKLEYVLTLCLVAILAFTSCKKEVPFEGYTITGTVKGLDQATVKLIEINFIDRGAEPIIIDSTQMTNGVFEFKGIVEHPDRVSITIGDEFRSAFFLENSIWL</sequence>
<proteinExistence type="predicted"/>
<dbReference type="InterPro" id="IPR025380">
    <property type="entry name" value="DUF4369"/>
</dbReference>
<organism evidence="2 3">
    <name type="scientific">Algibacter lectus</name>
    <dbReference type="NCBI Taxonomy" id="221126"/>
    <lineage>
        <taxon>Bacteria</taxon>
        <taxon>Pseudomonadati</taxon>
        <taxon>Bacteroidota</taxon>
        <taxon>Flavobacteriia</taxon>
        <taxon>Flavobacteriales</taxon>
        <taxon>Flavobacteriaceae</taxon>
        <taxon>Algibacter</taxon>
    </lineage>
</organism>
<comment type="caution">
    <text evidence="2">The sequence shown here is derived from an EMBL/GenBank/DDBJ whole genome shotgun (WGS) entry which is preliminary data.</text>
</comment>